<reference evidence="1 2" key="1">
    <citation type="submission" date="2023-03" db="EMBL/GenBank/DDBJ databases">
        <title>Isolation and description of six Streptomyces strains from soil environments, able to metabolize different microbial glucans.</title>
        <authorList>
            <person name="Widen T."/>
            <person name="Larsbrink J."/>
        </authorList>
    </citation>
    <scope>NUCLEOTIDE SEQUENCE [LARGE SCALE GENOMIC DNA]</scope>
    <source>
        <strain evidence="1 2">Mut1</strain>
    </source>
</reference>
<organism evidence="1 2">
    <name type="scientific">Streptomyces castrisilvae</name>
    <dbReference type="NCBI Taxonomy" id="3033811"/>
    <lineage>
        <taxon>Bacteria</taxon>
        <taxon>Bacillati</taxon>
        <taxon>Actinomycetota</taxon>
        <taxon>Actinomycetes</taxon>
        <taxon>Kitasatosporales</taxon>
        <taxon>Streptomycetaceae</taxon>
        <taxon>Streptomyces</taxon>
    </lineage>
</organism>
<dbReference type="Proteomes" id="UP001239522">
    <property type="component" value="Chromosome"/>
</dbReference>
<dbReference type="RefSeq" id="WP_306055022.1">
    <property type="nucleotide sequence ID" value="NZ_CP120997.1"/>
</dbReference>
<gene>
    <name evidence="1" type="ORF">P8A18_15020</name>
</gene>
<dbReference type="EMBL" id="CP120997">
    <property type="protein sequence ID" value="WLQ34665.1"/>
    <property type="molecule type" value="Genomic_DNA"/>
</dbReference>
<keyword evidence="2" id="KW-1185">Reference proteome</keyword>
<sequence>MSTSPLGDYREAAATLSPSAVSQFLAAHQWELEARQDHVREIWRLPGTNGAIEGRIMLPLARGFDDFSQRFTDTLLSLGHIHSLDAVTLYERIIATRADLFFIRLDQAMVDGTIPFQQAEKALQALYKMMRSAATTAHDPSRSHSVRSPSVVSNFLEDDVRLGHTKRGSFVFTIVARLGDAPPKSEGQGPQAPPFPRRVMETLARGLETTERLTREWSDDVLTSPGRAGISAGLVESLEDLSQPSHLRQLDLSFEWAAAEPRPDVGLATITLDRDVMVELPRVRERLVRQEEPPRQETLVGLVKGLNRDDSASADDEETADVTLAAEVNGKSRLVHVMLSGEDHEWAIQAYQEKLPFTVSGSLSYERRAWRLVSDIEVDASFLRHHAAQPALPDVRTGIRGELEG</sequence>
<accession>A0ABY9HJE6</accession>
<evidence type="ECO:0000313" key="2">
    <source>
        <dbReference type="Proteomes" id="UP001239522"/>
    </source>
</evidence>
<proteinExistence type="predicted"/>
<evidence type="ECO:0000313" key="1">
    <source>
        <dbReference type="EMBL" id="WLQ34665.1"/>
    </source>
</evidence>
<name>A0ABY9HJE6_9ACTN</name>
<protein>
    <submittedName>
        <fullName evidence="1">Uncharacterized protein</fullName>
    </submittedName>
</protein>